<accession>Q86S11</accession>
<evidence type="ECO:0000256" key="5">
    <source>
        <dbReference type="ARBA" id="ARBA00022448"/>
    </source>
</evidence>
<sequence length="114" mass="13722">VEVIPFYFIVNTFTLRIEMSPSRSFNLLKNVISSSRNMNLVRHSSDDVWVYRRSTAEYVPKYTERMRDLMMGATFYWMFWHLYHDWGHIVGEYEYPDPSKWTDAELGIPPDDEE</sequence>
<evidence type="ECO:0000256" key="1">
    <source>
        <dbReference type="ARBA" id="ARBA00003195"/>
    </source>
</evidence>
<evidence type="ECO:0000256" key="3">
    <source>
        <dbReference type="ARBA" id="ARBA00005923"/>
    </source>
</evidence>
<evidence type="ECO:0000256" key="2">
    <source>
        <dbReference type="ARBA" id="ARBA00004443"/>
    </source>
</evidence>
<organism evidence="12">
    <name type="scientific">Neoaliturus tenellus</name>
    <name type="common">Beet leafhopper</name>
    <name type="synonym">Circulifer tenellus</name>
    <dbReference type="NCBI Taxonomy" id="102981"/>
    <lineage>
        <taxon>Eukaryota</taxon>
        <taxon>Metazoa</taxon>
        <taxon>Ecdysozoa</taxon>
        <taxon>Arthropoda</taxon>
        <taxon>Hexapoda</taxon>
        <taxon>Insecta</taxon>
        <taxon>Pterygota</taxon>
        <taxon>Neoptera</taxon>
        <taxon>Paraneoptera</taxon>
        <taxon>Hemiptera</taxon>
        <taxon>Auchenorrhyncha</taxon>
        <taxon>Membracoidea</taxon>
        <taxon>Cicadellidae</taxon>
        <taxon>Deltocephalinae</taxon>
        <taxon>Opsiini</taxon>
        <taxon>Neoaliturus</taxon>
        <taxon>Circulifer</taxon>
    </lineage>
</organism>
<comment type="function">
    <text evidence="1">Accessory subunit of the mitochondrial membrane respiratory chain NADH dehydrogenase (Complex I), that is believed not to be involved in catalysis. Complex I functions in the transfer of electrons from NADH to the respiratory chain. The immediate electron acceptor for the enzyme is believed to be ubiquinone.</text>
</comment>
<keyword evidence="5" id="KW-0813">Transport</keyword>
<proteinExistence type="evidence at transcript level"/>
<dbReference type="AlphaFoldDB" id="Q86S11"/>
<keyword evidence="12" id="KW-0830">Ubiquinone</keyword>
<dbReference type="PANTHER" id="PTHR15223:SF1">
    <property type="entry name" value="NADH DEHYDROGENASE [UBIQUINONE] 1 BETA SUBCOMPLEX SUBUNIT 2, MITOCHONDRIAL"/>
    <property type="match status" value="1"/>
</dbReference>
<dbReference type="EMBL" id="AF177277">
    <property type="protein sequence ID" value="AAO27472.1"/>
    <property type="molecule type" value="mRNA"/>
</dbReference>
<dbReference type="PANTHER" id="PTHR15223">
    <property type="entry name" value="NADH-UBIQUINONE OXIDOREDUCTASE AGGG SUBUNIT"/>
    <property type="match status" value="1"/>
</dbReference>
<keyword evidence="10" id="KW-0496">Mitochondrion</keyword>
<comment type="subcellular location">
    <subcellularLocation>
        <location evidence="2">Mitochondrion inner membrane</location>
        <topology evidence="2">Peripheral membrane protein</topology>
        <orientation evidence="2">Matrix side</orientation>
    </subcellularLocation>
</comment>
<dbReference type="InterPro" id="IPR026627">
    <property type="entry name" value="NDUFB2_animal"/>
</dbReference>
<evidence type="ECO:0000256" key="10">
    <source>
        <dbReference type="ARBA" id="ARBA00023128"/>
    </source>
</evidence>
<keyword evidence="7" id="KW-0999">Mitochondrion inner membrane</keyword>
<evidence type="ECO:0000256" key="8">
    <source>
        <dbReference type="ARBA" id="ARBA00022946"/>
    </source>
</evidence>
<dbReference type="GO" id="GO:0032981">
    <property type="term" value="P:mitochondrial respiratory chain complex I assembly"/>
    <property type="evidence" value="ECO:0007669"/>
    <property type="project" value="TreeGrafter"/>
</dbReference>
<keyword evidence="8" id="KW-0809">Transit peptide</keyword>
<comment type="subunit">
    <text evidence="4">Complex I is composed of 45 different subunits.</text>
</comment>
<dbReference type="GO" id="GO:0045271">
    <property type="term" value="C:respiratory chain complex I"/>
    <property type="evidence" value="ECO:0007669"/>
    <property type="project" value="InterPro"/>
</dbReference>
<protein>
    <submittedName>
        <fullName evidence="12">NADH-ubiquinone oxidoreductase AGGG subunit</fullName>
    </submittedName>
</protein>
<evidence type="ECO:0000256" key="6">
    <source>
        <dbReference type="ARBA" id="ARBA00022660"/>
    </source>
</evidence>
<feature type="non-terminal residue" evidence="12">
    <location>
        <position position="1"/>
    </location>
</feature>
<evidence type="ECO:0000256" key="11">
    <source>
        <dbReference type="ARBA" id="ARBA00023136"/>
    </source>
</evidence>
<dbReference type="Pfam" id="PF14813">
    <property type="entry name" value="NADH_B2"/>
    <property type="match status" value="1"/>
</dbReference>
<evidence type="ECO:0000256" key="4">
    <source>
        <dbReference type="ARBA" id="ARBA00011533"/>
    </source>
</evidence>
<reference evidence="12" key="1">
    <citation type="submission" date="1999-08" db="EMBL/GenBank/DDBJ databases">
        <title>Random cDNA clones of the leafhopper Circulifer tenellus.</title>
        <authorList>
            <person name="Chandrasekaran A."/>
            <person name="Fletcher J."/>
            <person name="Melcher U."/>
        </authorList>
    </citation>
    <scope>NUCLEOTIDE SEQUENCE</scope>
</reference>
<keyword evidence="9" id="KW-0249">Electron transport</keyword>
<keyword evidence="11" id="KW-0472">Membrane</keyword>
<name>Q86S11_NEOTE</name>
<keyword evidence="6" id="KW-0679">Respiratory chain</keyword>
<comment type="similarity">
    <text evidence="3">Belongs to the complex I NDUFB2 subunit family.</text>
</comment>
<evidence type="ECO:0000256" key="7">
    <source>
        <dbReference type="ARBA" id="ARBA00022792"/>
    </source>
</evidence>
<evidence type="ECO:0000256" key="9">
    <source>
        <dbReference type="ARBA" id="ARBA00022982"/>
    </source>
</evidence>
<evidence type="ECO:0000313" key="12">
    <source>
        <dbReference type="EMBL" id="AAO27472.1"/>
    </source>
</evidence>
<gene>
    <name evidence="12" type="primary">NUOR</name>
</gene>
<dbReference type="GO" id="GO:0005743">
    <property type="term" value="C:mitochondrial inner membrane"/>
    <property type="evidence" value="ECO:0007669"/>
    <property type="project" value="UniProtKB-SubCell"/>
</dbReference>